<gene>
    <name evidence="6" type="ORF">KGQ19_16610</name>
</gene>
<name>A0ABS5KR45_9ACTN</name>
<dbReference type="GO" id="GO:0005524">
    <property type="term" value="F:ATP binding"/>
    <property type="evidence" value="ECO:0007669"/>
    <property type="project" value="UniProtKB-KW"/>
</dbReference>
<evidence type="ECO:0000256" key="4">
    <source>
        <dbReference type="SAM" id="MobiDB-lite"/>
    </source>
</evidence>
<evidence type="ECO:0000256" key="1">
    <source>
        <dbReference type="ARBA" id="ARBA00022448"/>
    </source>
</evidence>
<dbReference type="PANTHER" id="PTHR43067:SF3">
    <property type="entry name" value="MALTOSE ABC TRANSPORTER, ATP-BINDING PROTEIN"/>
    <property type="match status" value="1"/>
</dbReference>
<keyword evidence="1" id="KW-0813">Transport</keyword>
<evidence type="ECO:0000313" key="7">
    <source>
        <dbReference type="Proteomes" id="UP000730482"/>
    </source>
</evidence>
<protein>
    <submittedName>
        <fullName evidence="6">Peptide ABC transporter ATP-binding protein</fullName>
    </submittedName>
</protein>
<evidence type="ECO:0000256" key="2">
    <source>
        <dbReference type="ARBA" id="ARBA00022741"/>
    </source>
</evidence>
<dbReference type="EMBL" id="JAAFYZ010000050">
    <property type="protein sequence ID" value="MBS2548490.1"/>
    <property type="molecule type" value="Genomic_DNA"/>
</dbReference>
<evidence type="ECO:0000256" key="3">
    <source>
        <dbReference type="ARBA" id="ARBA00022840"/>
    </source>
</evidence>
<dbReference type="InterPro" id="IPR013563">
    <property type="entry name" value="Oligopep_ABC_C"/>
</dbReference>
<organism evidence="6 7">
    <name type="scientific">Catenulispora pinistramenti</name>
    <dbReference type="NCBI Taxonomy" id="2705254"/>
    <lineage>
        <taxon>Bacteria</taxon>
        <taxon>Bacillati</taxon>
        <taxon>Actinomycetota</taxon>
        <taxon>Actinomycetes</taxon>
        <taxon>Catenulisporales</taxon>
        <taxon>Catenulisporaceae</taxon>
        <taxon>Catenulispora</taxon>
    </lineage>
</organism>
<feature type="non-terminal residue" evidence="6">
    <location>
        <position position="1"/>
    </location>
</feature>
<proteinExistence type="predicted"/>
<dbReference type="RefSeq" id="WP_368862109.1">
    <property type="nucleotide sequence ID" value="NZ_JAAFYZ010000050.1"/>
</dbReference>
<feature type="domain" description="Oligopeptide/dipeptide ABC transporter C-terminal" evidence="5">
    <location>
        <begin position="1"/>
        <end position="50"/>
    </location>
</feature>
<dbReference type="InterPro" id="IPR027417">
    <property type="entry name" value="P-loop_NTPase"/>
</dbReference>
<accession>A0ABS5KR45</accession>
<feature type="region of interest" description="Disordered" evidence="4">
    <location>
        <begin position="54"/>
        <end position="80"/>
    </location>
</feature>
<evidence type="ECO:0000313" key="6">
    <source>
        <dbReference type="EMBL" id="MBS2548490.1"/>
    </source>
</evidence>
<keyword evidence="7" id="KW-1185">Reference proteome</keyword>
<dbReference type="NCBIfam" id="TIGR01727">
    <property type="entry name" value="oligo_HPY"/>
    <property type="match status" value="1"/>
</dbReference>
<dbReference type="Pfam" id="PF08352">
    <property type="entry name" value="oligo_HPY"/>
    <property type="match status" value="1"/>
</dbReference>
<dbReference type="PANTHER" id="PTHR43067">
    <property type="entry name" value="OLIGOPEPTIDE/DIPEPTIDE ABC TRANSPORTER, ATPASE SUBUNIT"/>
    <property type="match status" value="1"/>
</dbReference>
<reference evidence="6 7" key="1">
    <citation type="submission" date="2020-02" db="EMBL/GenBank/DDBJ databases">
        <title>Acidophilic actinobacteria isolated from forest soil.</title>
        <authorList>
            <person name="Golinska P."/>
        </authorList>
    </citation>
    <scope>NUCLEOTIDE SEQUENCE [LARGE SCALE GENOMIC DNA]</scope>
    <source>
        <strain evidence="6 7">NL8</strain>
    </source>
</reference>
<keyword evidence="2" id="KW-0547">Nucleotide-binding</keyword>
<sequence>PYTAALLASVPEPGRPLPAAGLVAAEQPSPLAPPSGCRFRTRCPLADEQCARQEPPLTPIGEGRAVACHRPLGGSARSGT</sequence>
<dbReference type="Proteomes" id="UP000730482">
    <property type="component" value="Unassembled WGS sequence"/>
</dbReference>
<evidence type="ECO:0000259" key="5">
    <source>
        <dbReference type="Pfam" id="PF08352"/>
    </source>
</evidence>
<keyword evidence="3 6" id="KW-0067">ATP-binding</keyword>
<dbReference type="Gene3D" id="3.40.50.300">
    <property type="entry name" value="P-loop containing nucleotide triphosphate hydrolases"/>
    <property type="match status" value="1"/>
</dbReference>
<comment type="caution">
    <text evidence="6">The sequence shown here is derived from an EMBL/GenBank/DDBJ whole genome shotgun (WGS) entry which is preliminary data.</text>
</comment>